<reference evidence="4" key="2">
    <citation type="submission" date="2021-12" db="EMBL/GenBank/DDBJ databases">
        <title>Resequencing data analysis of finger millet.</title>
        <authorList>
            <person name="Hatakeyama M."/>
            <person name="Aluri S."/>
            <person name="Balachadran M.T."/>
            <person name="Sivarajan S.R."/>
            <person name="Poveda L."/>
            <person name="Shimizu-Inatsugi R."/>
            <person name="Schlapbach R."/>
            <person name="Sreeman S.M."/>
            <person name="Shimizu K.K."/>
        </authorList>
    </citation>
    <scope>NUCLEOTIDE SEQUENCE</scope>
</reference>
<feature type="domain" description="F-box protein AT5G49610-like beta-propeller" evidence="2">
    <location>
        <begin position="115"/>
        <end position="359"/>
    </location>
</feature>
<evidence type="ECO:0000313" key="3">
    <source>
        <dbReference type="EMBL" id="GJN31777.1"/>
    </source>
</evidence>
<feature type="domain" description="F-box" evidence="1">
    <location>
        <begin position="24"/>
        <end position="63"/>
    </location>
</feature>
<gene>
    <name evidence="4" type="primary">gb20236</name>
    <name evidence="3" type="synonym">gb20216</name>
    <name evidence="3" type="ORF">PR202_gb20216</name>
    <name evidence="4" type="ORF">PR202_gb20236</name>
</gene>
<dbReference type="SUPFAM" id="SSF81383">
    <property type="entry name" value="F-box domain"/>
    <property type="match status" value="1"/>
</dbReference>
<proteinExistence type="predicted"/>
<organism evidence="4 5">
    <name type="scientific">Eleusine coracana subsp. coracana</name>
    <dbReference type="NCBI Taxonomy" id="191504"/>
    <lineage>
        <taxon>Eukaryota</taxon>
        <taxon>Viridiplantae</taxon>
        <taxon>Streptophyta</taxon>
        <taxon>Embryophyta</taxon>
        <taxon>Tracheophyta</taxon>
        <taxon>Spermatophyta</taxon>
        <taxon>Magnoliopsida</taxon>
        <taxon>Liliopsida</taxon>
        <taxon>Poales</taxon>
        <taxon>Poaceae</taxon>
        <taxon>PACMAD clade</taxon>
        <taxon>Chloridoideae</taxon>
        <taxon>Cynodonteae</taxon>
        <taxon>Eleusininae</taxon>
        <taxon>Eleusine</taxon>
    </lineage>
</organism>
<dbReference type="Pfam" id="PF23635">
    <property type="entry name" value="Beta-prop_AT5G49610-like"/>
    <property type="match status" value="1"/>
</dbReference>
<sequence>MSPRRGGGRCISLAAPPLALEDEDLLSDILLRLPPQPSSLARAASVCKIWRRLVSSPGLHRRYRARQSEPPLLGMFMSFSGYPIFHSVMDPPDAIPYRRFLLWRNAGDCWDFHGVRHGRALVFNHTRHEFIVWDPATGDRRCVPMPQKLRDEGTTVCNGAVMCAAGGQGHVHGRDCHSSPFQLVMIGISKDEKQAVSSVYSSGIGEWGDFSSVAIRYMYEMTAPSILIGDSLYWLLDDTENGIFEFHLGRRSLSVFQFPPDMDDLSDYNCQIIPGEDGGIGLAGTTTCTFDMWDRKVSIDGDETWVLRKTVKLEEITGLSRDVRGHMIIHGYDEDDNVIFLRTDIGCFMVQLQSMQFKNLGKRDFLTTCTYHPYRSFYSCKVQ</sequence>
<comment type="caution">
    <text evidence="4">The sequence shown here is derived from an EMBL/GenBank/DDBJ whole genome shotgun (WGS) entry which is preliminary data.</text>
</comment>
<dbReference type="Pfam" id="PF12937">
    <property type="entry name" value="F-box-like"/>
    <property type="match status" value="1"/>
</dbReference>
<evidence type="ECO:0000313" key="4">
    <source>
        <dbReference type="EMBL" id="GJN31794.1"/>
    </source>
</evidence>
<reference evidence="4" key="1">
    <citation type="journal article" date="2018" name="DNA Res.">
        <title>Multiple hybrid de novo genome assembly of finger millet, an orphan allotetraploid crop.</title>
        <authorList>
            <person name="Hatakeyama M."/>
            <person name="Aluri S."/>
            <person name="Balachadran M.T."/>
            <person name="Sivarajan S.R."/>
            <person name="Patrignani A."/>
            <person name="Gruter S."/>
            <person name="Poveda L."/>
            <person name="Shimizu-Inatsugi R."/>
            <person name="Baeten J."/>
            <person name="Francoijs K.J."/>
            <person name="Nataraja K.N."/>
            <person name="Reddy Y.A.N."/>
            <person name="Phadnis S."/>
            <person name="Ravikumar R.L."/>
            <person name="Schlapbach R."/>
            <person name="Sreeman S.M."/>
            <person name="Shimizu K.K."/>
        </authorList>
    </citation>
    <scope>NUCLEOTIDE SEQUENCE</scope>
</reference>
<name>A0AAV5F816_ELECO</name>
<accession>A0AAV5F816</accession>
<evidence type="ECO:0000259" key="2">
    <source>
        <dbReference type="Pfam" id="PF23635"/>
    </source>
</evidence>
<dbReference type="InterPro" id="IPR001810">
    <property type="entry name" value="F-box_dom"/>
</dbReference>
<dbReference type="AlphaFoldDB" id="A0AAV5F816"/>
<dbReference type="Gene3D" id="1.20.1280.50">
    <property type="match status" value="1"/>
</dbReference>
<evidence type="ECO:0000313" key="5">
    <source>
        <dbReference type="Proteomes" id="UP001054889"/>
    </source>
</evidence>
<keyword evidence="5" id="KW-1185">Reference proteome</keyword>
<dbReference type="Proteomes" id="UP001054889">
    <property type="component" value="Unassembled WGS sequence"/>
</dbReference>
<evidence type="ECO:0008006" key="6">
    <source>
        <dbReference type="Google" id="ProtNLM"/>
    </source>
</evidence>
<dbReference type="PANTHER" id="PTHR32133:SF340">
    <property type="entry name" value="F-BOX DOMAIN-CONTAINING PROTEIN"/>
    <property type="match status" value="1"/>
</dbReference>
<protein>
    <recommendedName>
        <fullName evidence="6">F-box domain-containing protein</fullName>
    </recommendedName>
</protein>
<evidence type="ECO:0000259" key="1">
    <source>
        <dbReference type="Pfam" id="PF12937"/>
    </source>
</evidence>
<dbReference type="InterPro" id="IPR036047">
    <property type="entry name" value="F-box-like_dom_sf"/>
</dbReference>
<dbReference type="EMBL" id="BQKI01000082">
    <property type="protein sequence ID" value="GJN31794.1"/>
    <property type="molecule type" value="Genomic_DNA"/>
</dbReference>
<dbReference type="InterPro" id="IPR056594">
    <property type="entry name" value="AT5G49610-like_b-prop"/>
</dbReference>
<dbReference type="EMBL" id="BQKI01000082">
    <property type="protein sequence ID" value="GJN31777.1"/>
    <property type="molecule type" value="Genomic_DNA"/>
</dbReference>
<dbReference type="PANTHER" id="PTHR32133">
    <property type="entry name" value="OS07G0120400 PROTEIN"/>
    <property type="match status" value="1"/>
</dbReference>